<dbReference type="CDD" id="cd00027">
    <property type="entry name" value="BRCT"/>
    <property type="match status" value="1"/>
</dbReference>
<dbReference type="InterPro" id="IPR006572">
    <property type="entry name" value="Znf_DBF"/>
</dbReference>
<dbReference type="GO" id="GO:0003676">
    <property type="term" value="F:nucleic acid binding"/>
    <property type="evidence" value="ECO:0007669"/>
    <property type="project" value="InterPro"/>
</dbReference>
<feature type="domain" description="DBF4-type" evidence="7">
    <location>
        <begin position="619"/>
        <end position="668"/>
    </location>
</feature>
<reference evidence="8 9" key="1">
    <citation type="journal article" date="2018" name="BMC Genomics">
        <title>Comparative genome analyses reveal sequence features reflecting distinct modes of host-adaptation between dicot and monocot powdery mildew.</title>
        <authorList>
            <person name="Wu Y."/>
            <person name="Ma X."/>
            <person name="Pan Z."/>
            <person name="Kale S.D."/>
            <person name="Song Y."/>
            <person name="King H."/>
            <person name="Zhang Q."/>
            <person name="Presley C."/>
            <person name="Deng X."/>
            <person name="Wei C.I."/>
            <person name="Xiao S."/>
        </authorList>
    </citation>
    <scope>NUCLEOTIDE SEQUENCE [LARGE SCALE GENOMIC DNA]</scope>
    <source>
        <strain evidence="8">UMSG1</strain>
    </source>
</reference>
<dbReference type="InterPro" id="IPR013939">
    <property type="entry name" value="Regulatory_Dfp1/Him1"/>
</dbReference>
<dbReference type="GO" id="GO:0043539">
    <property type="term" value="F:protein serine/threonine kinase activator activity"/>
    <property type="evidence" value="ECO:0007669"/>
    <property type="project" value="TreeGrafter"/>
</dbReference>
<dbReference type="GO" id="GO:0031431">
    <property type="term" value="C:Dbf4-dependent protein kinase complex"/>
    <property type="evidence" value="ECO:0007669"/>
    <property type="project" value="TreeGrafter"/>
</dbReference>
<dbReference type="InterPro" id="IPR055116">
    <property type="entry name" value="DBF4_BRCT"/>
</dbReference>
<evidence type="ECO:0000256" key="5">
    <source>
        <dbReference type="SAM" id="Coils"/>
    </source>
</evidence>
<evidence type="ECO:0000256" key="3">
    <source>
        <dbReference type="ARBA" id="ARBA00022833"/>
    </source>
</evidence>
<evidence type="ECO:0000256" key="4">
    <source>
        <dbReference type="PROSITE-ProRule" id="PRU00600"/>
    </source>
</evidence>
<evidence type="ECO:0000259" key="7">
    <source>
        <dbReference type="PROSITE" id="PS51265"/>
    </source>
</evidence>
<dbReference type="SUPFAM" id="SSF52113">
    <property type="entry name" value="BRCT domain"/>
    <property type="match status" value="1"/>
</dbReference>
<dbReference type="InterPro" id="IPR051590">
    <property type="entry name" value="Replication_Regulatory_Kinase"/>
</dbReference>
<feature type="region of interest" description="Disordered" evidence="6">
    <location>
        <begin position="191"/>
        <end position="240"/>
    </location>
</feature>
<evidence type="ECO:0000256" key="2">
    <source>
        <dbReference type="ARBA" id="ARBA00022771"/>
    </source>
</evidence>
<dbReference type="GO" id="GO:0010571">
    <property type="term" value="P:positive regulation of nuclear cell cycle DNA replication"/>
    <property type="evidence" value="ECO:0007669"/>
    <property type="project" value="TreeGrafter"/>
</dbReference>
<dbReference type="Pfam" id="PF08630">
    <property type="entry name" value="Dfp1_Him1_M"/>
    <property type="match status" value="1"/>
</dbReference>
<keyword evidence="2 4" id="KW-0863">Zinc-finger</keyword>
<dbReference type="AlphaFoldDB" id="A0A420IJA6"/>
<keyword evidence="3" id="KW-0862">Zinc</keyword>
<dbReference type="EMBL" id="MCBS01023874">
    <property type="protein sequence ID" value="RKF74607.1"/>
    <property type="molecule type" value="Genomic_DNA"/>
</dbReference>
<comment type="caution">
    <text evidence="8">The sequence shown here is derived from an EMBL/GenBank/DDBJ whole genome shotgun (WGS) entry which is preliminary data.</text>
</comment>
<dbReference type="Gene3D" id="6.10.250.3410">
    <property type="entry name" value="DBF zinc finger"/>
    <property type="match status" value="1"/>
</dbReference>
<organism evidence="8 9">
    <name type="scientific">Golovinomyces cichoracearum</name>
    <dbReference type="NCBI Taxonomy" id="62708"/>
    <lineage>
        <taxon>Eukaryota</taxon>
        <taxon>Fungi</taxon>
        <taxon>Dikarya</taxon>
        <taxon>Ascomycota</taxon>
        <taxon>Pezizomycotina</taxon>
        <taxon>Leotiomycetes</taxon>
        <taxon>Erysiphales</taxon>
        <taxon>Erysiphaceae</taxon>
        <taxon>Golovinomyces</taxon>
    </lineage>
</organism>
<feature type="compositionally biased region" description="Polar residues" evidence="6">
    <location>
        <begin position="217"/>
        <end position="240"/>
    </location>
</feature>
<feature type="compositionally biased region" description="Low complexity" evidence="6">
    <location>
        <begin position="207"/>
        <end position="216"/>
    </location>
</feature>
<dbReference type="SMART" id="SM00586">
    <property type="entry name" value="ZnF_DBF"/>
    <property type="match status" value="1"/>
</dbReference>
<dbReference type="PANTHER" id="PTHR15375:SF26">
    <property type="entry name" value="PROTEIN CHIFFON"/>
    <property type="match status" value="1"/>
</dbReference>
<dbReference type="GO" id="GO:0008270">
    <property type="term" value="F:zinc ion binding"/>
    <property type="evidence" value="ECO:0007669"/>
    <property type="project" value="UniProtKB-KW"/>
</dbReference>
<feature type="compositionally biased region" description="Polar residues" evidence="6">
    <location>
        <begin position="191"/>
        <end position="206"/>
    </location>
</feature>
<proteinExistence type="predicted"/>
<evidence type="ECO:0000256" key="1">
    <source>
        <dbReference type="ARBA" id="ARBA00022723"/>
    </source>
</evidence>
<dbReference type="GO" id="GO:1901987">
    <property type="term" value="P:regulation of cell cycle phase transition"/>
    <property type="evidence" value="ECO:0007669"/>
    <property type="project" value="TreeGrafter"/>
</dbReference>
<evidence type="ECO:0000313" key="9">
    <source>
        <dbReference type="Proteomes" id="UP000285326"/>
    </source>
</evidence>
<accession>A0A420IJA6</accession>
<keyword evidence="1" id="KW-0479">Metal-binding</keyword>
<evidence type="ECO:0000313" key="8">
    <source>
        <dbReference type="EMBL" id="RKF74607.1"/>
    </source>
</evidence>
<dbReference type="PANTHER" id="PTHR15375">
    <property type="entry name" value="ACTIVATOR OF S-PHASE KINASE-RELATED"/>
    <property type="match status" value="1"/>
</dbReference>
<gene>
    <name evidence="8" type="ORF">GcM1_238032</name>
</gene>
<feature type="region of interest" description="Disordered" evidence="6">
    <location>
        <begin position="1"/>
        <end position="54"/>
    </location>
</feature>
<dbReference type="Pfam" id="PF07535">
    <property type="entry name" value="zf-DBF"/>
    <property type="match status" value="1"/>
</dbReference>
<keyword evidence="5" id="KW-0175">Coiled coil</keyword>
<protein>
    <submittedName>
        <fullName evidence="8">Putative g1 s regulator</fullName>
    </submittedName>
</protein>
<evidence type="ECO:0000256" key="6">
    <source>
        <dbReference type="SAM" id="MobiDB-lite"/>
    </source>
</evidence>
<dbReference type="Proteomes" id="UP000285326">
    <property type="component" value="Unassembled WGS sequence"/>
</dbReference>
<dbReference type="FunFam" id="6.10.250.3410:FF:000001">
    <property type="entry name" value="Protein DBF4 homolog A"/>
    <property type="match status" value="1"/>
</dbReference>
<feature type="coiled-coil region" evidence="5">
    <location>
        <begin position="399"/>
        <end position="426"/>
    </location>
</feature>
<sequence length="679" mass="76590">MAAISLSPLPSSVPGMSGRRVPLSNNPNAVNSPFKAASATTASKTKRSHANVQREEIYAQPPPAKKQMLESHQLLKTPPRHQSAQSAAPGFQSRRDTGLQQVIHDRKVSKIREKTQKVATKVEWHLTDDHESIRQWQKHYRRIFPSFVFYFENISLEAQAKYTNAVMSLGAREDKFFSNTVTHVITTRTIPPQIQSKSTTSTVDSSIPQPQTIPPQMSRSSINLPHESTNSSESATKSKPTVETSICKKTIAGCSNGDSKRSQGRCTDFLHKARELGMKIWSLEKLERIINVIFDTDAGCHKNHAVSSRFNINSTACRLGRETDLQQLLRNERIYGPSDRDLTVASKELYMFKGPYIYIHDIEQKQKPIMVREYPKVYNKEDGDWPQFRSVANGKCPFIDEMDYSKREAEREMEKIRIRRQLDKERAYSLAKVAPTSTLQPKPMVNKRALDDQFDDANSEAPVKKQKFSMAKSTKSLSSNLDSKASVGDNAFVSRASIGRLHDGEPIASGVQPAITSAIRSTMSSTAAQPGFKAGTSKEVHGMQRKVLEKKTIFSSSHDSHSTRPIVESKTSALAQKQTFDKSTTLEQKIDCSHVQDAPEKVEITRKVKSIQQSTTTQQEPKPGYCENCQDKFEDFNEHVISRKHRKFAEKVENWKLLDELLAQLSRPLRENIDRKDNS</sequence>
<dbReference type="Pfam" id="PF22437">
    <property type="entry name" value="DBF4_BRCT"/>
    <property type="match status" value="1"/>
</dbReference>
<feature type="region of interest" description="Disordered" evidence="6">
    <location>
        <begin position="75"/>
        <end position="97"/>
    </location>
</feature>
<dbReference type="PROSITE" id="PS51265">
    <property type="entry name" value="ZF_DBF4"/>
    <property type="match status" value="1"/>
</dbReference>
<dbReference type="InterPro" id="IPR038545">
    <property type="entry name" value="Znf_DBF_sf"/>
</dbReference>
<name>A0A420IJA6_9PEZI</name>
<dbReference type="Gene3D" id="3.40.50.10190">
    <property type="entry name" value="BRCT domain"/>
    <property type="match status" value="2"/>
</dbReference>
<dbReference type="InterPro" id="IPR036420">
    <property type="entry name" value="BRCT_dom_sf"/>
</dbReference>